<gene>
    <name evidence="4" type="ORF">FF011L_51370</name>
</gene>
<organism evidence="4 5">
    <name type="scientific">Roseimaritima multifibrata</name>
    <dbReference type="NCBI Taxonomy" id="1930274"/>
    <lineage>
        <taxon>Bacteria</taxon>
        <taxon>Pseudomonadati</taxon>
        <taxon>Planctomycetota</taxon>
        <taxon>Planctomycetia</taxon>
        <taxon>Pirellulales</taxon>
        <taxon>Pirellulaceae</taxon>
        <taxon>Roseimaritima</taxon>
    </lineage>
</organism>
<keyword evidence="5" id="KW-1185">Reference proteome</keyword>
<keyword evidence="2" id="KW-1133">Transmembrane helix</keyword>
<dbReference type="InterPro" id="IPR036457">
    <property type="entry name" value="PPM-type-like_dom_sf"/>
</dbReference>
<keyword evidence="2" id="KW-0472">Membrane</keyword>
<feature type="transmembrane region" description="Helical" evidence="2">
    <location>
        <begin position="277"/>
        <end position="295"/>
    </location>
</feature>
<dbReference type="Pfam" id="PF13672">
    <property type="entry name" value="PP2C_2"/>
    <property type="match status" value="1"/>
</dbReference>
<dbReference type="AlphaFoldDB" id="A0A517MN72"/>
<dbReference type="EMBL" id="CP036262">
    <property type="protein sequence ID" value="QDS96329.1"/>
    <property type="molecule type" value="Genomic_DNA"/>
</dbReference>
<keyword evidence="2" id="KW-0812">Transmembrane</keyword>
<feature type="domain" description="PPM-type phosphatase" evidence="3">
    <location>
        <begin position="12"/>
        <end position="255"/>
    </location>
</feature>
<sequence>MSDSDYWNAAIEHAMLSDIGMRRANNQDSAATVVADSEARFTKRGHLFVVADGMGAHAAGELASQMAAERIPQHYLRDSMAPIPEALRGAIHEANREVYLKGQSNPEFHNMGTTLSALALVPDGIVVGHVGDSRVYRLRRDVFEQLTFDHSLAWEMEANGHVQPNSELSRAIPKNVITRSLGPSPELQVDMEGPWPALEGDRYLLCSDGLTGPVEDEEIGILLGCLPPEKVNRVLVDLANLRGGPDNITVISLCVNANFNQSGVSVSGPRIRRSPPVLLPVMMIVGALLAIVFAIQGIWPAVGGALVFSAGLALFTAWYCFGSGPPAGASGQSGGSGPRGRGPYRRYSAKPTAEFAERLAGTVQALRDAAEEKGWQVRWETIDEQQAKAEAAVKKGDWRQAVAWQAEAIISTMQQLRHQRGNEEPTVEF</sequence>
<evidence type="ECO:0000256" key="2">
    <source>
        <dbReference type="SAM" id="Phobius"/>
    </source>
</evidence>
<dbReference type="KEGG" id="rml:FF011L_51370"/>
<dbReference type="PANTHER" id="PTHR47992">
    <property type="entry name" value="PROTEIN PHOSPHATASE"/>
    <property type="match status" value="1"/>
</dbReference>
<dbReference type="SMART" id="SM00331">
    <property type="entry name" value="PP2C_SIG"/>
    <property type="match status" value="1"/>
</dbReference>
<reference evidence="4 5" key="1">
    <citation type="submission" date="2019-02" db="EMBL/GenBank/DDBJ databases">
        <title>Deep-cultivation of Planctomycetes and their phenomic and genomic characterization uncovers novel biology.</title>
        <authorList>
            <person name="Wiegand S."/>
            <person name="Jogler M."/>
            <person name="Boedeker C."/>
            <person name="Pinto D."/>
            <person name="Vollmers J."/>
            <person name="Rivas-Marin E."/>
            <person name="Kohn T."/>
            <person name="Peeters S.H."/>
            <person name="Heuer A."/>
            <person name="Rast P."/>
            <person name="Oberbeckmann S."/>
            <person name="Bunk B."/>
            <person name="Jeske O."/>
            <person name="Meyerdierks A."/>
            <person name="Storesund J.E."/>
            <person name="Kallscheuer N."/>
            <person name="Luecker S."/>
            <person name="Lage O.M."/>
            <person name="Pohl T."/>
            <person name="Merkel B.J."/>
            <person name="Hornburger P."/>
            <person name="Mueller R.-W."/>
            <person name="Bruemmer F."/>
            <person name="Labrenz M."/>
            <person name="Spormann A.M."/>
            <person name="Op den Camp H."/>
            <person name="Overmann J."/>
            <person name="Amann R."/>
            <person name="Jetten M.S.M."/>
            <person name="Mascher T."/>
            <person name="Medema M.H."/>
            <person name="Devos D.P."/>
            <person name="Kaster A.-K."/>
            <person name="Ovreas L."/>
            <person name="Rohde M."/>
            <person name="Galperin M.Y."/>
            <person name="Jogler C."/>
        </authorList>
    </citation>
    <scope>NUCLEOTIDE SEQUENCE [LARGE SCALE GENOMIC DNA]</scope>
    <source>
        <strain evidence="4 5">FF011L</strain>
    </source>
</reference>
<evidence type="ECO:0000259" key="3">
    <source>
        <dbReference type="PROSITE" id="PS51746"/>
    </source>
</evidence>
<dbReference type="PROSITE" id="PS51746">
    <property type="entry name" value="PPM_2"/>
    <property type="match status" value="1"/>
</dbReference>
<proteinExistence type="predicted"/>
<feature type="region of interest" description="Disordered" evidence="1">
    <location>
        <begin position="327"/>
        <end position="346"/>
    </location>
</feature>
<feature type="transmembrane region" description="Helical" evidence="2">
    <location>
        <begin position="301"/>
        <end position="321"/>
    </location>
</feature>
<dbReference type="InterPro" id="IPR001932">
    <property type="entry name" value="PPM-type_phosphatase-like_dom"/>
</dbReference>
<dbReference type="GO" id="GO:0004722">
    <property type="term" value="F:protein serine/threonine phosphatase activity"/>
    <property type="evidence" value="ECO:0007669"/>
    <property type="project" value="InterPro"/>
</dbReference>
<dbReference type="InterPro" id="IPR015655">
    <property type="entry name" value="PP2C"/>
</dbReference>
<evidence type="ECO:0000256" key="1">
    <source>
        <dbReference type="SAM" id="MobiDB-lite"/>
    </source>
</evidence>
<feature type="compositionally biased region" description="Gly residues" evidence="1">
    <location>
        <begin position="331"/>
        <end position="340"/>
    </location>
</feature>
<name>A0A517MN72_9BACT</name>
<dbReference type="Proteomes" id="UP000320672">
    <property type="component" value="Chromosome"/>
</dbReference>
<dbReference type="CDD" id="cd00143">
    <property type="entry name" value="PP2Cc"/>
    <property type="match status" value="1"/>
</dbReference>
<dbReference type="SUPFAM" id="SSF81606">
    <property type="entry name" value="PP2C-like"/>
    <property type="match status" value="1"/>
</dbReference>
<accession>A0A517MN72</accession>
<keyword evidence="4" id="KW-0378">Hydrolase</keyword>
<protein>
    <recommendedName>
        <fullName evidence="3">PPM-type phosphatase domain-containing protein</fullName>
    </recommendedName>
</protein>
<dbReference type="SMART" id="SM00332">
    <property type="entry name" value="PP2Cc"/>
    <property type="match status" value="1"/>
</dbReference>
<evidence type="ECO:0000313" key="4">
    <source>
        <dbReference type="EMBL" id="QDS96329.1"/>
    </source>
</evidence>
<dbReference type="Gene3D" id="3.60.40.10">
    <property type="entry name" value="PPM-type phosphatase domain"/>
    <property type="match status" value="1"/>
</dbReference>
<evidence type="ECO:0000313" key="5">
    <source>
        <dbReference type="Proteomes" id="UP000320672"/>
    </source>
</evidence>
<dbReference type="RefSeq" id="WP_246109600.1">
    <property type="nucleotide sequence ID" value="NZ_CP036262.1"/>
</dbReference>